<dbReference type="GO" id="GO:0032259">
    <property type="term" value="P:methylation"/>
    <property type="evidence" value="ECO:0007669"/>
    <property type="project" value="UniProtKB-KW"/>
</dbReference>
<dbReference type="GO" id="GO:0046983">
    <property type="term" value="F:protein dimerization activity"/>
    <property type="evidence" value="ECO:0007669"/>
    <property type="project" value="InterPro"/>
</dbReference>
<dbReference type="Pfam" id="PF08100">
    <property type="entry name" value="Dimerisation"/>
    <property type="match status" value="1"/>
</dbReference>
<keyword evidence="1 7" id="KW-0489">Methyltransferase</keyword>
<dbReference type="InterPro" id="IPR036390">
    <property type="entry name" value="WH_DNA-bd_sf"/>
</dbReference>
<dbReference type="PANTHER" id="PTHR43712">
    <property type="entry name" value="PUTATIVE (AFU_ORTHOLOGUE AFUA_4G14580)-RELATED"/>
    <property type="match status" value="1"/>
</dbReference>
<dbReference type="InterPro" id="IPR036388">
    <property type="entry name" value="WH-like_DNA-bd_sf"/>
</dbReference>
<keyword evidence="2" id="KW-0808">Transferase</keyword>
<dbReference type="Proteomes" id="UP000584374">
    <property type="component" value="Unassembled WGS sequence"/>
</dbReference>
<dbReference type="Gene3D" id="1.10.10.10">
    <property type="entry name" value="Winged helix-like DNA-binding domain superfamily/Winged helix DNA-binding domain"/>
    <property type="match status" value="1"/>
</dbReference>
<dbReference type="PANTHER" id="PTHR43712:SF2">
    <property type="entry name" value="O-METHYLTRANSFERASE CICE"/>
    <property type="match status" value="1"/>
</dbReference>
<keyword evidence="3" id="KW-0949">S-adenosyl-L-methionine</keyword>
<dbReference type="EMBL" id="JACHIW010000002">
    <property type="protein sequence ID" value="MBB5159514.1"/>
    <property type="molecule type" value="Genomic_DNA"/>
</dbReference>
<dbReference type="CDD" id="cd02440">
    <property type="entry name" value="AdoMet_MTases"/>
    <property type="match status" value="1"/>
</dbReference>
<dbReference type="InterPro" id="IPR029063">
    <property type="entry name" value="SAM-dependent_MTases_sf"/>
</dbReference>
<evidence type="ECO:0000256" key="4">
    <source>
        <dbReference type="PIRSR" id="PIRSR005739-1"/>
    </source>
</evidence>
<proteinExistence type="predicted"/>
<feature type="domain" description="O-methyltransferase C-terminal" evidence="5">
    <location>
        <begin position="119"/>
        <end position="327"/>
    </location>
</feature>
<evidence type="ECO:0000256" key="3">
    <source>
        <dbReference type="ARBA" id="ARBA00022691"/>
    </source>
</evidence>
<dbReference type="InterPro" id="IPR012967">
    <property type="entry name" value="COMT_dimerisation"/>
</dbReference>
<gene>
    <name evidence="7" type="ORF">BJ970_007113</name>
</gene>
<evidence type="ECO:0000256" key="2">
    <source>
        <dbReference type="ARBA" id="ARBA00022679"/>
    </source>
</evidence>
<name>A0A840QFA4_9PSEU</name>
<dbReference type="InterPro" id="IPR001077">
    <property type="entry name" value="COMT_C"/>
</dbReference>
<dbReference type="Pfam" id="PF00891">
    <property type="entry name" value="Methyltransf_2"/>
    <property type="match status" value="1"/>
</dbReference>
<keyword evidence="8" id="KW-1185">Reference proteome</keyword>
<dbReference type="SUPFAM" id="SSF53335">
    <property type="entry name" value="S-adenosyl-L-methionine-dependent methyltransferases"/>
    <property type="match status" value="1"/>
</dbReference>
<evidence type="ECO:0000259" key="6">
    <source>
        <dbReference type="Pfam" id="PF08100"/>
    </source>
</evidence>
<evidence type="ECO:0000313" key="7">
    <source>
        <dbReference type="EMBL" id="MBB5159514.1"/>
    </source>
</evidence>
<evidence type="ECO:0000256" key="1">
    <source>
        <dbReference type="ARBA" id="ARBA00022603"/>
    </source>
</evidence>
<comment type="caution">
    <text evidence="7">The sequence shown here is derived from an EMBL/GenBank/DDBJ whole genome shotgun (WGS) entry which is preliminary data.</text>
</comment>
<sequence>MTTETSSGPVPNRHDGERDPFGQLMTYACAAHVLRAAMQLGLPDAVGDDSVSVQELARRTDSHPAILQRLLRALSAIGVFRPVGENEYEQNAASDLLRSGRVGQLIVQALTEESFWQAWNRLADGVRNGDCPFVTLHELDFYGFLSRHEDKREAFHAAMNDPNEPARNDELINALDLTGVKRVVDVGGSEGSLLRDLLRSHPHIGGVLFDTEEVVAHALADLRCGELADRCEIVSGDARESVPPAGDLYLLRGVLHNWDDETCVRILSRCAEAAGPGARVVVLELLLDDTGRLSAAEAMIDLHMFVLLGARERAEDDFAKLFERAGLTYTGATPTSYLHLIEARNPGH</sequence>
<organism evidence="7 8">
    <name type="scientific">Saccharopolyspora phatthalungensis</name>
    <dbReference type="NCBI Taxonomy" id="664693"/>
    <lineage>
        <taxon>Bacteria</taxon>
        <taxon>Bacillati</taxon>
        <taxon>Actinomycetota</taxon>
        <taxon>Actinomycetes</taxon>
        <taxon>Pseudonocardiales</taxon>
        <taxon>Pseudonocardiaceae</taxon>
        <taxon>Saccharopolyspora</taxon>
    </lineage>
</organism>
<feature type="active site" description="Proton acceptor" evidence="4">
    <location>
        <position position="256"/>
    </location>
</feature>
<dbReference type="GO" id="GO:0008171">
    <property type="term" value="F:O-methyltransferase activity"/>
    <property type="evidence" value="ECO:0007669"/>
    <property type="project" value="InterPro"/>
</dbReference>
<evidence type="ECO:0000313" key="8">
    <source>
        <dbReference type="Proteomes" id="UP000584374"/>
    </source>
</evidence>
<dbReference type="PIRSF" id="PIRSF005739">
    <property type="entry name" value="O-mtase"/>
    <property type="match status" value="1"/>
</dbReference>
<evidence type="ECO:0000259" key="5">
    <source>
        <dbReference type="Pfam" id="PF00891"/>
    </source>
</evidence>
<accession>A0A840QFA4</accession>
<dbReference type="InterPro" id="IPR016461">
    <property type="entry name" value="COMT-like"/>
</dbReference>
<dbReference type="RefSeq" id="WP_184731959.1">
    <property type="nucleotide sequence ID" value="NZ_JACHIW010000002.1"/>
</dbReference>
<dbReference type="AlphaFoldDB" id="A0A840QFA4"/>
<dbReference type="Gene3D" id="3.40.50.150">
    <property type="entry name" value="Vaccinia Virus protein VP39"/>
    <property type="match status" value="1"/>
</dbReference>
<dbReference type="PROSITE" id="PS51683">
    <property type="entry name" value="SAM_OMT_II"/>
    <property type="match status" value="1"/>
</dbReference>
<reference evidence="7 8" key="1">
    <citation type="submission" date="2020-08" db="EMBL/GenBank/DDBJ databases">
        <title>Sequencing the genomes of 1000 actinobacteria strains.</title>
        <authorList>
            <person name="Klenk H.-P."/>
        </authorList>
    </citation>
    <scope>NUCLEOTIDE SEQUENCE [LARGE SCALE GENOMIC DNA]</scope>
    <source>
        <strain evidence="7 8">DSM 45584</strain>
    </source>
</reference>
<dbReference type="SUPFAM" id="SSF46785">
    <property type="entry name" value="Winged helix' DNA-binding domain"/>
    <property type="match status" value="1"/>
</dbReference>
<protein>
    <submittedName>
        <fullName evidence="7">Precorrin-6B methylase 2</fullName>
    </submittedName>
</protein>
<feature type="domain" description="O-methyltransferase dimerisation" evidence="6">
    <location>
        <begin position="24"/>
        <end position="97"/>
    </location>
</feature>